<evidence type="ECO:0000313" key="3">
    <source>
        <dbReference type="Proteomes" id="UP000615613"/>
    </source>
</evidence>
<sequence length="150" mass="17295">MDQPQRPTQTAISIEVDIGAPTYIIYLRYEVLYDAKPFEDAVVYLYDNGVYKIISPGENHYGVYVIKGEISGERWEITFLSIPHPDWGGNVARHDLTFNRTSKVFGQQAYLQVDPDIPKQHGRFHVTSNNVIDPRPLTWDNIPHPKLDQR</sequence>
<dbReference type="AlphaFoldDB" id="A0A8H9YUM7"/>
<dbReference type="EMBL" id="JABWQF010000017">
    <property type="protein sequence ID" value="MBC3294997.1"/>
    <property type="molecule type" value="Genomic_DNA"/>
</dbReference>
<proteinExistence type="predicted"/>
<keyword evidence="3" id="KW-1185">Reference proteome</keyword>
<dbReference type="EMBL" id="CP077084">
    <property type="protein sequence ID" value="QXH86523.1"/>
    <property type="molecule type" value="Genomic_DNA"/>
</dbReference>
<evidence type="ECO:0000313" key="1">
    <source>
        <dbReference type="EMBL" id="MBC3294997.1"/>
    </source>
</evidence>
<gene>
    <name evidence="2" type="ORF">HU722_0000675</name>
    <name evidence="1" type="ORF">HU722_26080</name>
</gene>
<protein>
    <submittedName>
        <fullName evidence="1">Uncharacterized protein</fullName>
    </submittedName>
</protein>
<organism evidence="1">
    <name type="scientific">Pseudomonas tritici</name>
    <dbReference type="NCBI Taxonomy" id="2745518"/>
    <lineage>
        <taxon>Bacteria</taxon>
        <taxon>Pseudomonadati</taxon>
        <taxon>Pseudomonadota</taxon>
        <taxon>Gammaproteobacteria</taxon>
        <taxon>Pseudomonadales</taxon>
        <taxon>Pseudomonadaceae</taxon>
        <taxon>Pseudomonas</taxon>
    </lineage>
</organism>
<reference evidence="2" key="2">
    <citation type="submission" date="2021-06" db="EMBL/GenBank/DDBJ databases">
        <title>Updating the genus Pseudomonas: Description of 43 new species and partition of the Pseudomonas putida group.</title>
        <authorList>
            <person name="Girard L."/>
            <person name="Lood C."/>
            <person name="Vandamme P."/>
            <person name="Rokni-Zadeh H."/>
            <person name="van Noort V."/>
            <person name="Hofte M."/>
            <person name="Lavigne R."/>
            <person name="De Mot R."/>
        </authorList>
    </citation>
    <scope>NUCLEOTIDE SEQUENCE</scope>
    <source>
        <strain evidence="2">SWRI145</strain>
    </source>
</reference>
<reference evidence="1" key="1">
    <citation type="journal article" date="2020" name="Microorganisms">
        <title>Reliable Identification of Environmental Pseudomonas Isolates Using the rpoD Gene.</title>
        <authorList>
            <consortium name="The Broad Institute Genome Sequencing Platform"/>
            <person name="Girard L."/>
            <person name="Lood C."/>
            <person name="Rokni-Zadeh H."/>
            <person name="van Noort V."/>
            <person name="Lavigne R."/>
            <person name="De Mot R."/>
        </authorList>
    </citation>
    <scope>NUCLEOTIDE SEQUENCE [LARGE SCALE GENOMIC DNA]</scope>
    <source>
        <strain evidence="1">SWRI145</strain>
    </source>
</reference>
<dbReference type="KEGG" id="ptrt:HU722_0000675"/>
<accession>A0A8H9YUM7</accession>
<dbReference type="Proteomes" id="UP000615613">
    <property type="component" value="Chromosome"/>
</dbReference>
<name>A0A8H9YUM7_9PSED</name>
<evidence type="ECO:0000313" key="2">
    <source>
        <dbReference type="EMBL" id="QXH86523.1"/>
    </source>
</evidence>